<accession>A0A6H5HD62</accession>
<name>A0A6H5HD62_9HEMI</name>
<organism evidence="2 3">
    <name type="scientific">Nesidiocoris tenuis</name>
    <dbReference type="NCBI Taxonomy" id="355587"/>
    <lineage>
        <taxon>Eukaryota</taxon>
        <taxon>Metazoa</taxon>
        <taxon>Ecdysozoa</taxon>
        <taxon>Arthropoda</taxon>
        <taxon>Hexapoda</taxon>
        <taxon>Insecta</taxon>
        <taxon>Pterygota</taxon>
        <taxon>Neoptera</taxon>
        <taxon>Paraneoptera</taxon>
        <taxon>Hemiptera</taxon>
        <taxon>Heteroptera</taxon>
        <taxon>Panheteroptera</taxon>
        <taxon>Cimicomorpha</taxon>
        <taxon>Miridae</taxon>
        <taxon>Dicyphina</taxon>
        <taxon>Nesidiocoris</taxon>
    </lineage>
</organism>
<reference evidence="2 3" key="1">
    <citation type="submission" date="2020-02" db="EMBL/GenBank/DDBJ databases">
        <authorList>
            <person name="Ferguson B K."/>
        </authorList>
    </citation>
    <scope>NUCLEOTIDE SEQUENCE [LARGE SCALE GENOMIC DNA]</scope>
</reference>
<dbReference type="AlphaFoldDB" id="A0A6H5HD62"/>
<gene>
    <name evidence="2" type="ORF">NTEN_LOCUS19513</name>
</gene>
<feature type="region of interest" description="Disordered" evidence="1">
    <location>
        <begin position="42"/>
        <end position="62"/>
    </location>
</feature>
<protein>
    <submittedName>
        <fullName evidence="2">Uncharacterized protein</fullName>
    </submittedName>
</protein>
<evidence type="ECO:0000313" key="2">
    <source>
        <dbReference type="EMBL" id="CAB0015146.1"/>
    </source>
</evidence>
<proteinExistence type="predicted"/>
<evidence type="ECO:0000256" key="1">
    <source>
        <dbReference type="SAM" id="MobiDB-lite"/>
    </source>
</evidence>
<keyword evidence="3" id="KW-1185">Reference proteome</keyword>
<dbReference type="EMBL" id="CADCXU010028667">
    <property type="protein sequence ID" value="CAB0015146.1"/>
    <property type="molecule type" value="Genomic_DNA"/>
</dbReference>
<evidence type="ECO:0000313" key="3">
    <source>
        <dbReference type="Proteomes" id="UP000479000"/>
    </source>
</evidence>
<sequence>MKRRPAEEKRIDVMKLLTSADLREKFVLEVAGALWEGRPRGRRANVRAGSLGGAERGGRKQI</sequence>
<dbReference type="Proteomes" id="UP000479000">
    <property type="component" value="Unassembled WGS sequence"/>
</dbReference>